<dbReference type="GO" id="GO:0005634">
    <property type="term" value="C:nucleus"/>
    <property type="evidence" value="ECO:0007669"/>
    <property type="project" value="UniProtKB-SubCell"/>
</dbReference>
<evidence type="ECO:0000256" key="1">
    <source>
        <dbReference type="ARBA" id="ARBA00004123"/>
    </source>
</evidence>
<comment type="subcellular location">
    <subcellularLocation>
        <location evidence="1">Nucleus</location>
    </subcellularLocation>
</comment>
<feature type="compositionally biased region" description="Polar residues" evidence="3">
    <location>
        <begin position="120"/>
        <end position="156"/>
    </location>
</feature>
<dbReference type="Proteomes" id="UP000469558">
    <property type="component" value="Unassembled WGS sequence"/>
</dbReference>
<evidence type="ECO:0000259" key="4">
    <source>
        <dbReference type="PROSITE" id="PS50048"/>
    </source>
</evidence>
<dbReference type="PROSITE" id="PS00463">
    <property type="entry name" value="ZN2_CY6_FUNGAL_1"/>
    <property type="match status" value="1"/>
</dbReference>
<gene>
    <name evidence="5" type="primary">ptaR3_1</name>
    <name evidence="5" type="ORF">LSUE1_G003855</name>
</gene>
<dbReference type="AlphaFoldDB" id="A0A8T9C6U8"/>
<feature type="compositionally biased region" description="Low complexity" evidence="3">
    <location>
        <begin position="100"/>
        <end position="113"/>
    </location>
</feature>
<keyword evidence="2" id="KW-0539">Nucleus</keyword>
<reference evidence="5 6" key="1">
    <citation type="submission" date="2018-05" db="EMBL/GenBank/DDBJ databases">
        <title>Genome sequencing and assembly of the regulated plant pathogen Lachnellula willkommii and related sister species for the development of diagnostic species identification markers.</title>
        <authorList>
            <person name="Giroux E."/>
            <person name="Bilodeau G."/>
        </authorList>
    </citation>
    <scope>NUCLEOTIDE SEQUENCE [LARGE SCALE GENOMIC DNA]</scope>
    <source>
        <strain evidence="5 6">CBS 268.59</strain>
    </source>
</reference>
<dbReference type="SUPFAM" id="SSF57701">
    <property type="entry name" value="Zn2/Cys6 DNA-binding domain"/>
    <property type="match status" value="1"/>
</dbReference>
<dbReference type="CDD" id="cd00067">
    <property type="entry name" value="GAL4"/>
    <property type="match status" value="1"/>
</dbReference>
<dbReference type="SMART" id="SM00066">
    <property type="entry name" value="GAL4"/>
    <property type="match status" value="1"/>
</dbReference>
<name>A0A8T9C6U8_9HELO</name>
<dbReference type="Pfam" id="PF11951">
    <property type="entry name" value="Fungal_trans_2"/>
    <property type="match status" value="1"/>
</dbReference>
<evidence type="ECO:0000313" key="6">
    <source>
        <dbReference type="Proteomes" id="UP000469558"/>
    </source>
</evidence>
<accession>A0A8T9C6U8</accession>
<dbReference type="GO" id="GO:0045944">
    <property type="term" value="P:positive regulation of transcription by RNA polymerase II"/>
    <property type="evidence" value="ECO:0007669"/>
    <property type="project" value="TreeGrafter"/>
</dbReference>
<evidence type="ECO:0000256" key="3">
    <source>
        <dbReference type="SAM" id="MobiDB-lite"/>
    </source>
</evidence>
<dbReference type="InterPro" id="IPR001138">
    <property type="entry name" value="Zn2Cys6_DnaBD"/>
</dbReference>
<evidence type="ECO:0000313" key="5">
    <source>
        <dbReference type="EMBL" id="TVY81371.1"/>
    </source>
</evidence>
<dbReference type="Pfam" id="PF00172">
    <property type="entry name" value="Zn_clus"/>
    <property type="match status" value="1"/>
</dbReference>
<proteinExistence type="predicted"/>
<feature type="domain" description="Zn(2)-C6 fungal-type" evidence="4">
    <location>
        <begin position="10"/>
        <end position="38"/>
    </location>
</feature>
<dbReference type="OrthoDB" id="5213892at2759"/>
<organism evidence="5 6">
    <name type="scientific">Lachnellula suecica</name>
    <dbReference type="NCBI Taxonomy" id="602035"/>
    <lineage>
        <taxon>Eukaryota</taxon>
        <taxon>Fungi</taxon>
        <taxon>Dikarya</taxon>
        <taxon>Ascomycota</taxon>
        <taxon>Pezizomycotina</taxon>
        <taxon>Leotiomycetes</taxon>
        <taxon>Helotiales</taxon>
        <taxon>Lachnaceae</taxon>
        <taxon>Lachnellula</taxon>
    </lineage>
</organism>
<dbReference type="PANTHER" id="PTHR37534:SF26">
    <property type="entry name" value="TRANSCRIPTION FACTOR, PUTATIVE-RELATED"/>
    <property type="match status" value="1"/>
</dbReference>
<dbReference type="Gene3D" id="4.10.240.10">
    <property type="entry name" value="Zn(2)-C6 fungal-type DNA-binding domain"/>
    <property type="match status" value="1"/>
</dbReference>
<keyword evidence="6" id="KW-1185">Reference proteome</keyword>
<evidence type="ECO:0000256" key="2">
    <source>
        <dbReference type="ARBA" id="ARBA00023242"/>
    </source>
</evidence>
<sequence>MNGPLRSKQGCWTCRLRKKKCDEKHPFCSTCESLSITCYGYGQLKPDWMDNGEKEKAMANSIKQVVKHTSRRKGRLATSITQLQKHYSGKRADPTVVKIAPKSTGASSSSSPGSKHEADQPNTESSPPEYSTQTNSLPRSSNEPTPELTSTRSDPSSIPAVAGNEAVLLMHFLDNVFCLQYPLYKPGVIEGGRGWLLSLLLRTKPLYHASLALSAYHRSMMFVTGHGYSHGSSGIIEQQKHLTICLDELQQAIKEVGNYVSHTCPTNSLGMMASTVQLIFFELFAGHGDAWKIHLHAANMILRGPRRIDNTSHFLKMPLKDLHLTAEGENPEDVYQGWKSEELVIFRFLSAVIAWLGIISCITTGRTPGIIHLLPDEVSDTETNLETVMGCSNCVMVQVSRIAALHEYRQDALQRGFGDCEEFRRKADDIKRDLQSGIAESSLSFLSISDAEFASACNPFITPQMFTTQLYAIAASIYLHLVVFGYSKEKSEPLNAMVSGAVTLIRRHIPADLTHALVCPLYIIGTAIRSEDEPTFRHIFSSPPLLDPSLEHRARFLPLLEKIWVMREIGWDWNTVIQLSGSNLLLL</sequence>
<dbReference type="InterPro" id="IPR021858">
    <property type="entry name" value="Fun_TF"/>
</dbReference>
<dbReference type="PROSITE" id="PS50048">
    <property type="entry name" value="ZN2_CY6_FUNGAL_2"/>
    <property type="match status" value="1"/>
</dbReference>
<protein>
    <submittedName>
        <fullName evidence="5">Pestheic acid cluster transcriptional regulator</fullName>
    </submittedName>
</protein>
<dbReference type="EMBL" id="QGMK01000492">
    <property type="protein sequence ID" value="TVY81371.1"/>
    <property type="molecule type" value="Genomic_DNA"/>
</dbReference>
<comment type="caution">
    <text evidence="5">The sequence shown here is derived from an EMBL/GenBank/DDBJ whole genome shotgun (WGS) entry which is preliminary data.</text>
</comment>
<dbReference type="GO" id="GO:0000981">
    <property type="term" value="F:DNA-binding transcription factor activity, RNA polymerase II-specific"/>
    <property type="evidence" value="ECO:0007669"/>
    <property type="project" value="InterPro"/>
</dbReference>
<dbReference type="PANTHER" id="PTHR37534">
    <property type="entry name" value="TRANSCRIPTIONAL ACTIVATOR PROTEIN UGA3"/>
    <property type="match status" value="1"/>
</dbReference>
<dbReference type="GO" id="GO:0008270">
    <property type="term" value="F:zinc ion binding"/>
    <property type="evidence" value="ECO:0007669"/>
    <property type="project" value="InterPro"/>
</dbReference>
<feature type="region of interest" description="Disordered" evidence="3">
    <location>
        <begin position="84"/>
        <end position="157"/>
    </location>
</feature>
<dbReference type="GO" id="GO:0000976">
    <property type="term" value="F:transcription cis-regulatory region binding"/>
    <property type="evidence" value="ECO:0007669"/>
    <property type="project" value="TreeGrafter"/>
</dbReference>
<dbReference type="InterPro" id="IPR036864">
    <property type="entry name" value="Zn2-C6_fun-type_DNA-bd_sf"/>
</dbReference>